<proteinExistence type="predicted"/>
<organism evidence="1">
    <name type="scientific">marine sediment metagenome</name>
    <dbReference type="NCBI Taxonomy" id="412755"/>
    <lineage>
        <taxon>unclassified sequences</taxon>
        <taxon>metagenomes</taxon>
        <taxon>ecological metagenomes</taxon>
    </lineage>
</organism>
<reference evidence="1" key="1">
    <citation type="journal article" date="2015" name="Nature">
        <title>Complex archaea that bridge the gap between prokaryotes and eukaryotes.</title>
        <authorList>
            <person name="Spang A."/>
            <person name="Saw J.H."/>
            <person name="Jorgensen S.L."/>
            <person name="Zaremba-Niedzwiedzka K."/>
            <person name="Martijn J."/>
            <person name="Lind A.E."/>
            <person name="van Eijk R."/>
            <person name="Schleper C."/>
            <person name="Guy L."/>
            <person name="Ettema T.J."/>
        </authorList>
    </citation>
    <scope>NUCLEOTIDE SEQUENCE</scope>
</reference>
<sequence>MKITDYIGAQARIGAEQSQKAGWRKLLVGAAALARKNPAELVSMVSKLAQTEAFENERLDGWTDLDEIDSETPQKFDVCDLRIWIKLAEEADVAAVPAKEVARLSHDELEVLLGRVQLPKKLRETITKGLKEGLEAGNTASGADAELGKAVFDRFDAAKAEAEGLQINAAETFAKMESALDEIPSDWMVRTHLAGSNNLKALVGCGLMTRGDVTAKVQENFEIGGGWVRAGNRRLIDFSDPRFLETGIGGHKPFVSYLARPWAPAGRFHEAEDLHRANTPIAGRGVWPAEWRVFVRAGQVTGVANYYGWTGDGATAENAWNAVEAAAAAQDIVDVAEGKRLSGAYMNQDFIRNGGKDTETSQTLDRDWPEDRMHCTLDFLESDKGLVFLEAGPGHMPGGGGHPCAFAGQGVAEGGRSIIADCEGVAYLAMPHVHLGEPKTWHHGETEGCIDSWEDAITLAGKHASPSMRAERFIERLGISAEASCDMEL</sequence>
<protein>
    <submittedName>
        <fullName evidence="1">Uncharacterized protein</fullName>
    </submittedName>
</protein>
<gene>
    <name evidence="1" type="ORF">LCGC14_0043250</name>
</gene>
<evidence type="ECO:0000313" key="1">
    <source>
        <dbReference type="EMBL" id="KKO08387.1"/>
    </source>
</evidence>
<dbReference type="AlphaFoldDB" id="A0A0F9Y8V4"/>
<dbReference type="EMBL" id="LAZR01000009">
    <property type="protein sequence ID" value="KKO08387.1"/>
    <property type="molecule type" value="Genomic_DNA"/>
</dbReference>
<accession>A0A0F9Y8V4</accession>
<comment type="caution">
    <text evidence="1">The sequence shown here is derived from an EMBL/GenBank/DDBJ whole genome shotgun (WGS) entry which is preliminary data.</text>
</comment>
<name>A0A0F9Y8V4_9ZZZZ</name>